<dbReference type="PANTHER" id="PTHR48051">
    <property type="match status" value="1"/>
</dbReference>
<evidence type="ECO:0000256" key="3">
    <source>
        <dbReference type="SAM" id="MobiDB-lite"/>
    </source>
</evidence>
<dbReference type="EMBL" id="JAMSHA010000006">
    <property type="protein sequence ID" value="MCV2223446.1"/>
    <property type="molecule type" value="Genomic_DNA"/>
</dbReference>
<evidence type="ECO:0000256" key="2">
    <source>
        <dbReference type="ARBA" id="ARBA00022737"/>
    </source>
</evidence>
<dbReference type="Proteomes" id="UP001063475">
    <property type="component" value="Unassembled WGS sequence"/>
</dbReference>
<evidence type="ECO:0000313" key="4">
    <source>
        <dbReference type="EMBL" id="MCV2223446.1"/>
    </source>
</evidence>
<dbReference type="RefSeq" id="WP_263470830.1">
    <property type="nucleotide sequence ID" value="NZ_JAMSHA010000006.1"/>
</dbReference>
<gene>
    <name evidence="4" type="ORF">ND528_17900</name>
</gene>
<protein>
    <submittedName>
        <fullName evidence="4">Leucine-rich repeat domain-containing protein</fullName>
    </submittedName>
</protein>
<feature type="compositionally biased region" description="Basic and acidic residues" evidence="3">
    <location>
        <begin position="13"/>
        <end position="26"/>
    </location>
</feature>
<keyword evidence="5" id="KW-1185">Reference proteome</keyword>
<feature type="region of interest" description="Disordered" evidence="3">
    <location>
        <begin position="1"/>
        <end position="44"/>
    </location>
</feature>
<dbReference type="SUPFAM" id="SSF52058">
    <property type="entry name" value="L domain-like"/>
    <property type="match status" value="1"/>
</dbReference>
<keyword evidence="1" id="KW-0433">Leucine-rich repeat</keyword>
<keyword evidence="2" id="KW-0677">Repeat</keyword>
<dbReference type="Gene3D" id="3.80.10.10">
    <property type="entry name" value="Ribonuclease Inhibitor"/>
    <property type="match status" value="1"/>
</dbReference>
<dbReference type="PANTHER" id="PTHR48051:SF46">
    <property type="entry name" value="LEUCINE RICH REPEAT-CONTAINING DOMAIN PROTEIN"/>
    <property type="match status" value="1"/>
</dbReference>
<comment type="caution">
    <text evidence="4">The sequence shown here is derived from an EMBL/GenBank/DDBJ whole genome shotgun (WGS) entry which is preliminary data.</text>
</comment>
<evidence type="ECO:0000256" key="1">
    <source>
        <dbReference type="ARBA" id="ARBA00022614"/>
    </source>
</evidence>
<dbReference type="InterPro" id="IPR050216">
    <property type="entry name" value="LRR_domain-containing"/>
</dbReference>
<organism evidence="4 5">
    <name type="scientific">Pseudomonas mercuritolerans</name>
    <dbReference type="NCBI Taxonomy" id="2951809"/>
    <lineage>
        <taxon>Bacteria</taxon>
        <taxon>Pseudomonadati</taxon>
        <taxon>Pseudomonadota</taxon>
        <taxon>Gammaproteobacteria</taxon>
        <taxon>Pseudomonadales</taxon>
        <taxon>Pseudomonadaceae</taxon>
        <taxon>Pseudomonas</taxon>
    </lineage>
</organism>
<sequence>MPVKQSRGGSVRVDTDVRTHSTHSSEKNFSQAGTAGRDAKVSRVRVDDTWQRSTSVGDAAVRETIASTLTVEARPDPLPVQKPIAFYTSLENYRIQSAAVLPDADSEGLRVYKDRQYVDVPDAGVVLVGVDAETGLYRARLSSELLPSGPWMLRDIESGIWHPHNDFSTRTDPLTDASLQNFRSGLDLGSVEPGVDGVIRHNGKLYVVIQEHTYQVLQDLDASRPEYRVWRLVNPADPVATDSANIYRASLGGETVAITRSEQDTWVSILTGLRGGMDRNAPADANPFNFHRPWLTGAGQSTPQPPALVATTRAQVKRYFADSTDQHADDFIARFGEAGVAESELQRIHLEFPQLNREIAAWETGYKGNDDAERSRRLEIGAKMRRLFKWQGDSSEKVYRDGRLVGFELELDLGRRSNLSLPEFSIPLRSVESLVLEGSPSRSLVNMFAMFSHIDSLEVRRFSGESHELLAEIARLPALRVLQMRDSKVWASSIDHELFPHSTRLQKLILTNCSIWPDLSVRGMADLRVLRVRGCALLGLPPGLGDMPAAARLQVLDLFHNPAITDAPDVTHMSELRELNLSYTCIWAPPRGLGSQNGPSRLETLNLSQTPLAQAPSLRGMRSLLEVDLSHTQIKDFPDGVTSENPVVSLDLSYTGITSIPDSVEIRAGFELTGTLLSDPVTFRRLIAARRQTGTDFWLGRTLYDLVIDHWMHNVPQEQHAAKASLWVSLINPTNIPMMRKIRDLVRTPEFQVERSLLQRRVWAFFEHFQRASLGEQETLRDIAFAEPSPGKMLDRLEEEIRKFDPTWQNPPSHHLLKPGRVG</sequence>
<reference evidence="4" key="1">
    <citation type="submission" date="2022-06" db="EMBL/GenBank/DDBJ databases">
        <title>De novo draft assembly of the Pseudomonas mercurotoleraris sp. nov., isolated from the plants rhizosphere.</title>
        <authorList>
            <person name="Robas M."/>
            <person name="Gonzalez D."/>
            <person name="Fernandez V.M."/>
            <person name="Luna L."/>
            <person name="Provanza A."/>
            <person name="Jimenez P.A."/>
        </authorList>
    </citation>
    <scope>NUCLEOTIDE SEQUENCE</scope>
    <source>
        <strain evidence="4">SAICEUPSM</strain>
    </source>
</reference>
<accession>A0ABT2XXL7</accession>
<evidence type="ECO:0000313" key="5">
    <source>
        <dbReference type="Proteomes" id="UP001063475"/>
    </source>
</evidence>
<name>A0ABT2XXL7_9PSED</name>
<proteinExistence type="predicted"/>
<dbReference type="InterPro" id="IPR032675">
    <property type="entry name" value="LRR_dom_sf"/>
</dbReference>